<name>A0ABS4AE68_9PROT</name>
<dbReference type="RefSeq" id="WP_209379555.1">
    <property type="nucleotide sequence ID" value="NZ_JAGIZB010000009.1"/>
</dbReference>
<feature type="signal peptide" evidence="2">
    <location>
        <begin position="1"/>
        <end position="31"/>
    </location>
</feature>
<accession>A0ABS4AE68</accession>
<keyword evidence="2" id="KW-0732">Signal</keyword>
<organism evidence="3 4">
    <name type="scientific">Pararoseomonas baculiformis</name>
    <dbReference type="NCBI Taxonomy" id="2820812"/>
    <lineage>
        <taxon>Bacteria</taxon>
        <taxon>Pseudomonadati</taxon>
        <taxon>Pseudomonadota</taxon>
        <taxon>Alphaproteobacteria</taxon>
        <taxon>Acetobacterales</taxon>
        <taxon>Acetobacteraceae</taxon>
        <taxon>Pararoseomonas</taxon>
    </lineage>
</organism>
<dbReference type="PANTHER" id="PTHR34861:SF10">
    <property type="entry name" value="CYCLASE"/>
    <property type="match status" value="1"/>
</dbReference>
<dbReference type="InterPro" id="IPR037175">
    <property type="entry name" value="KFase_sf"/>
</dbReference>
<evidence type="ECO:0000256" key="2">
    <source>
        <dbReference type="SAM" id="SignalP"/>
    </source>
</evidence>
<proteinExistence type="predicted"/>
<protein>
    <submittedName>
        <fullName evidence="3">Cyclase family protein</fullName>
    </submittedName>
</protein>
<keyword evidence="4" id="KW-1185">Reference proteome</keyword>
<dbReference type="InterPro" id="IPR007325">
    <property type="entry name" value="KFase/CYL"/>
</dbReference>
<evidence type="ECO:0000313" key="3">
    <source>
        <dbReference type="EMBL" id="MBP0445303.1"/>
    </source>
</evidence>
<feature type="chain" id="PRO_5045406285" evidence="2">
    <location>
        <begin position="32"/>
        <end position="330"/>
    </location>
</feature>
<dbReference type="PANTHER" id="PTHR34861">
    <property type="match status" value="1"/>
</dbReference>
<dbReference type="SUPFAM" id="SSF102198">
    <property type="entry name" value="Putative cyclase"/>
    <property type="match status" value="1"/>
</dbReference>
<reference evidence="3 4" key="1">
    <citation type="submission" date="2021-03" db="EMBL/GenBank/DDBJ databases">
        <authorList>
            <person name="So Y."/>
        </authorList>
    </citation>
    <scope>NUCLEOTIDE SEQUENCE [LARGE SCALE GENOMIC DNA]</scope>
    <source>
        <strain evidence="3 4">SSH11</strain>
    </source>
</reference>
<gene>
    <name evidence="3" type="ORF">J8J14_10985</name>
</gene>
<evidence type="ECO:0000313" key="4">
    <source>
        <dbReference type="Proteomes" id="UP000681594"/>
    </source>
</evidence>
<dbReference type="Proteomes" id="UP000681594">
    <property type="component" value="Unassembled WGS sequence"/>
</dbReference>
<feature type="region of interest" description="Disordered" evidence="1">
    <location>
        <begin position="38"/>
        <end position="59"/>
    </location>
</feature>
<dbReference type="Gene3D" id="3.50.30.50">
    <property type="entry name" value="Putative cyclase"/>
    <property type="match status" value="1"/>
</dbReference>
<comment type="caution">
    <text evidence="3">The sequence shown here is derived from an EMBL/GenBank/DDBJ whole genome shotgun (WGS) entry which is preliminary data.</text>
</comment>
<dbReference type="Pfam" id="PF04199">
    <property type="entry name" value="Cyclase"/>
    <property type="match status" value="1"/>
</dbReference>
<dbReference type="EMBL" id="JAGIZB010000009">
    <property type="protein sequence ID" value="MBP0445303.1"/>
    <property type="molecule type" value="Genomic_DNA"/>
</dbReference>
<evidence type="ECO:0000256" key="1">
    <source>
        <dbReference type="SAM" id="MobiDB-lite"/>
    </source>
</evidence>
<sequence>MTMLSRRKTLFGTACLACAGMHGLFASSVEAQEAQRWSPPAAGDRCPSRWGPADRRGSMNLMTPERAKRAAQLIRTGEIVECGQTLNQTMPFFGTRRFDVHLKQMFMNPQANRRGSNEELVVSEIGQVGTQLDAFPHQTIGDEGYNCVQIPRISGRNGFTEMGVDTVGTIFTRGVMIDVAGLKGVATLPDTYEITPADLEQALSRQNTRIEEGDAVIIHTGWGLLWGKENPRYVASCPGLGVAAAEWIIRQNPMLMGADNWPVECSPSKTMPDASLPVHQLALVVHGVHLLENMKLDVLAQRRQYEFAFAVQPLKVQGGSGSTVAPSAIF</sequence>